<evidence type="ECO:0000313" key="2">
    <source>
        <dbReference type="Proteomes" id="UP001203136"/>
    </source>
</evidence>
<accession>A0AAW5EYC5</accession>
<dbReference type="EMBL" id="JAINVB010000001">
    <property type="protein sequence ID" value="MCK0085339.1"/>
    <property type="molecule type" value="Genomic_DNA"/>
</dbReference>
<gene>
    <name evidence="1" type="ORF">K5I21_05545</name>
</gene>
<dbReference type="Proteomes" id="UP001203136">
    <property type="component" value="Unassembled WGS sequence"/>
</dbReference>
<name>A0AAW5EYC5_CLOSY</name>
<organism evidence="1 2">
    <name type="scientific">Clostridium symbiosum</name>
    <name type="common">Bacteroides symbiosus</name>
    <dbReference type="NCBI Taxonomy" id="1512"/>
    <lineage>
        <taxon>Bacteria</taxon>
        <taxon>Bacillati</taxon>
        <taxon>Bacillota</taxon>
        <taxon>Clostridia</taxon>
        <taxon>Lachnospirales</taxon>
        <taxon>Lachnospiraceae</taxon>
        <taxon>Otoolea</taxon>
    </lineage>
</organism>
<comment type="caution">
    <text evidence="1">The sequence shown here is derived from an EMBL/GenBank/DDBJ whole genome shotgun (WGS) entry which is preliminary data.</text>
</comment>
<proteinExistence type="predicted"/>
<sequence length="179" mass="20195">MRMGKKEKCIVFALAIFLILFVLWRIQGYGKEKVHDIPSGSGTAVRVSEIPAGPSSPEYKRNVEMEVMDAAFDFVDDWASGSLKGMKKHQSREAAARTDVNTVMDYGKMDSYFIASKVLPEEIQGELELKCEVKEKDSEFMYYLLLTLKKEGEEWKVSDYCLTEPYPVESSVAAEEPAA</sequence>
<dbReference type="AlphaFoldDB" id="A0AAW5EYC5"/>
<evidence type="ECO:0000313" key="1">
    <source>
        <dbReference type="EMBL" id="MCK0085339.1"/>
    </source>
</evidence>
<dbReference type="RefSeq" id="WP_024739286.1">
    <property type="nucleotide sequence ID" value="NZ_JAINVB010000001.1"/>
</dbReference>
<protein>
    <recommendedName>
        <fullName evidence="3">DUF4829 domain-containing protein</fullName>
    </recommendedName>
</protein>
<reference evidence="1" key="1">
    <citation type="journal article" date="2022" name="Cell Host Microbe">
        <title>Colonization of the live biotherapeutic product VE303 and modulation of the microbiota and metabolites in healthy volunteers.</title>
        <authorList>
            <person name="Dsouza M."/>
            <person name="Menon R."/>
            <person name="Crossette E."/>
            <person name="Bhattarai S.K."/>
            <person name="Schneider J."/>
            <person name="Kim Y.G."/>
            <person name="Reddy S."/>
            <person name="Caballero S."/>
            <person name="Felix C."/>
            <person name="Cornacchione L."/>
            <person name="Hendrickson J."/>
            <person name="Watson A.R."/>
            <person name="Minot S.S."/>
            <person name="Greenfield N."/>
            <person name="Schopf L."/>
            <person name="Szabady R."/>
            <person name="Patarroyo J."/>
            <person name="Smith W."/>
            <person name="Harrison P."/>
            <person name="Kuijper E.J."/>
            <person name="Kelly C.P."/>
            <person name="Olle B."/>
            <person name="Bobilev D."/>
            <person name="Silber J.L."/>
            <person name="Bucci V."/>
            <person name="Roberts B."/>
            <person name="Faith J."/>
            <person name="Norman J.M."/>
        </authorList>
    </citation>
    <scope>NUCLEOTIDE SEQUENCE</scope>
    <source>
        <strain evidence="1">VE303-04</strain>
    </source>
</reference>
<evidence type="ECO:0008006" key="3">
    <source>
        <dbReference type="Google" id="ProtNLM"/>
    </source>
</evidence>